<reference evidence="1" key="1">
    <citation type="submission" date="2023-04" db="EMBL/GenBank/DDBJ databases">
        <title>Draft Genome sequencing of Naganishia species isolated from polar environments using Oxford Nanopore Technology.</title>
        <authorList>
            <person name="Leo P."/>
            <person name="Venkateswaran K."/>
        </authorList>
    </citation>
    <scope>NUCLEOTIDE SEQUENCE</scope>
    <source>
        <strain evidence="1">MNA-CCFEE 5262</strain>
    </source>
</reference>
<organism evidence="1 2">
    <name type="scientific">Naganishia adeliensis</name>
    <dbReference type="NCBI Taxonomy" id="92952"/>
    <lineage>
        <taxon>Eukaryota</taxon>
        <taxon>Fungi</taxon>
        <taxon>Dikarya</taxon>
        <taxon>Basidiomycota</taxon>
        <taxon>Agaricomycotina</taxon>
        <taxon>Tremellomycetes</taxon>
        <taxon>Filobasidiales</taxon>
        <taxon>Filobasidiaceae</taxon>
        <taxon>Naganishia</taxon>
    </lineage>
</organism>
<accession>A0ACC2VLQ8</accession>
<evidence type="ECO:0000313" key="2">
    <source>
        <dbReference type="Proteomes" id="UP001230649"/>
    </source>
</evidence>
<proteinExistence type="predicted"/>
<evidence type="ECO:0000313" key="1">
    <source>
        <dbReference type="EMBL" id="KAJ9100041.1"/>
    </source>
</evidence>
<protein>
    <submittedName>
        <fullName evidence="1">Uncharacterized protein</fullName>
    </submittedName>
</protein>
<keyword evidence="2" id="KW-1185">Reference proteome</keyword>
<name>A0ACC2VLQ8_9TREE</name>
<dbReference type="EMBL" id="JASBWS010000079">
    <property type="protein sequence ID" value="KAJ9100041.1"/>
    <property type="molecule type" value="Genomic_DNA"/>
</dbReference>
<gene>
    <name evidence="1" type="ORF">QFC20_005565</name>
</gene>
<comment type="caution">
    <text evidence="1">The sequence shown here is derived from an EMBL/GenBank/DDBJ whole genome shotgun (WGS) entry which is preliminary data.</text>
</comment>
<sequence>MPMDTTEYLTAQGWKGKGTALKQGHMTRPIAVVQKKTLSGVGKDRDEAVPFWDNIFAVAAINIKVSSQTPTPAASGTATPTKAASPAPSRPSQSQSSMTAFARGKQEMARRILYSKFLRGQVIVSEDLDKIPGASDQPPKVLTGEAGSSFSIAVPDSRSSSVQTADGTVSSDTSVSLDAKKKESKEEKARRRAEKAAKKERSSEKKELKQAKLERKEEKRQRKLATEQADGNSPALDGELKQKKSKGKGKDRAKDGEVTIPEADREGGKDGKKRKRGTRPNTPAENGTSVVDGETAAKPKKKKKRKTEDEV</sequence>
<dbReference type="Proteomes" id="UP001230649">
    <property type="component" value="Unassembled WGS sequence"/>
</dbReference>